<evidence type="ECO:0000256" key="4">
    <source>
        <dbReference type="SAM" id="Phobius"/>
    </source>
</evidence>
<dbReference type="SUPFAM" id="SSF52025">
    <property type="entry name" value="PA domain"/>
    <property type="match status" value="1"/>
</dbReference>
<feature type="compositionally biased region" description="Pro residues" evidence="3">
    <location>
        <begin position="562"/>
        <end position="573"/>
    </location>
</feature>
<comment type="caution">
    <text evidence="6">The sequence shown here is derived from an EMBL/GenBank/DDBJ whole genome shotgun (WGS) entry which is preliminary data.</text>
</comment>
<dbReference type="InterPro" id="IPR046450">
    <property type="entry name" value="PA_dom_sf"/>
</dbReference>
<keyword evidence="1" id="KW-0732">Signal</keyword>
<keyword evidence="4" id="KW-0472">Membrane</keyword>
<accession>A0A8J5XQ39</accession>
<dbReference type="InterPro" id="IPR003137">
    <property type="entry name" value="PA_domain"/>
</dbReference>
<protein>
    <recommendedName>
        <fullName evidence="5">PA domain-containing protein</fullName>
    </recommendedName>
</protein>
<dbReference type="Gene3D" id="3.50.30.30">
    <property type="match status" value="1"/>
</dbReference>
<gene>
    <name evidence="6" type="ORF">KFE25_002003</name>
</gene>
<dbReference type="OrthoDB" id="206201at2759"/>
<sequence>MRWLWALAIAQPAAPPLPPPLAPPRAASVELKPGANATSALGAGEWLTLRTPVPFPDASLLAWTLDVTDGEVDLLVHGGDAQPTLDVHQRAVLGVQAGSSRTVSIRPSADTPPCSAAACVVHAGVRGGPAGGSFALRVALDVDKRGVYLDLPLELAGSLDHAPGFFGAPLPFGAGLSAPVLLSAPEELCLPPGEAGNGSTGPLTGAIALVRRGTCSFVDKAMAAALGGALGVLVMNSQDGPLVRMGAPDGMSDSQAELVGRIPSVMISRADGDVLVEQLVAGVPSAATLAHADGGAPVRVDAARVPDATQFVLDAGYTAAYFAVHGLAGAREVQIDVTFQGAAIHPAALVLLAGPSGAEPPPSMSRALVRGEPPIEGGGAATLLLRVDRHPQLFAAASPPTLFAVLIAASLAEPRAASLRATARGQHALRPGDLEMSVIPADGSAVPYVLTVNAHLAKATVVLTAAFTGLTTAELRAALDAASLTSDEALWWAGQPLLSADPNTTLTVHLDLLPRPVRPLQLHVALSGVALAPYALHATVSYDSAPSYLCPPAASPGAVASPSPPPSPSPPSLPRCEYKFEPLAYGDEEPTPSSPSAVAVAALGASQLARGVREAHEVLLLVLVALALALAAERMVSLARTEHAPRAVPAGAFVTPALVGALSTLVLASGLLHRIVPWKREAAWRAAALVDMACVALALACLLALGVMAAWRRWAERRAHVRRARGPAGGARQRGATSRARFALRLAPEPFDLTIRRTSSSRGAAVRAEDGDAGDGAREQGPADAPSRLIGAARSETLRAQGQHRTAGGAREADTLPALADFELLGFGLRRVLPEAELQAAYEHAVAAELASRGPGSARLADLAAAHARLLTFACARTRSSTAPVVPQPARAAQLYQLRPTPSAPQSASAPTRAVPAALARGRGFLRTGNDG</sequence>
<feature type="transmembrane region" description="Helical" evidence="4">
    <location>
        <begin position="618"/>
        <end position="636"/>
    </location>
</feature>
<dbReference type="EMBL" id="JAGTXO010000008">
    <property type="protein sequence ID" value="KAG8466247.1"/>
    <property type="molecule type" value="Genomic_DNA"/>
</dbReference>
<keyword evidence="4" id="KW-1133">Transmembrane helix</keyword>
<organism evidence="6 7">
    <name type="scientific">Diacronema lutheri</name>
    <name type="common">Unicellular marine alga</name>
    <name type="synonym">Monochrysis lutheri</name>
    <dbReference type="NCBI Taxonomy" id="2081491"/>
    <lineage>
        <taxon>Eukaryota</taxon>
        <taxon>Haptista</taxon>
        <taxon>Haptophyta</taxon>
        <taxon>Pavlovophyceae</taxon>
        <taxon>Pavlovales</taxon>
        <taxon>Pavlovaceae</taxon>
        <taxon>Diacronema</taxon>
    </lineage>
</organism>
<feature type="domain" description="PA" evidence="5">
    <location>
        <begin position="178"/>
        <end position="274"/>
    </location>
</feature>
<feature type="transmembrane region" description="Helical" evidence="4">
    <location>
        <begin position="684"/>
        <end position="711"/>
    </location>
</feature>
<dbReference type="AlphaFoldDB" id="A0A8J5XQ39"/>
<evidence type="ECO:0000313" key="6">
    <source>
        <dbReference type="EMBL" id="KAG8466247.1"/>
    </source>
</evidence>
<feature type="region of interest" description="Disordered" evidence="3">
    <location>
        <begin position="554"/>
        <end position="573"/>
    </location>
</feature>
<keyword evidence="7" id="KW-1185">Reference proteome</keyword>
<dbReference type="Pfam" id="PF02225">
    <property type="entry name" value="PA"/>
    <property type="match status" value="1"/>
</dbReference>
<keyword evidence="2" id="KW-0325">Glycoprotein</keyword>
<feature type="compositionally biased region" description="Basic and acidic residues" evidence="3">
    <location>
        <begin position="767"/>
        <end position="778"/>
    </location>
</feature>
<reference evidence="6" key="1">
    <citation type="submission" date="2021-05" db="EMBL/GenBank/DDBJ databases">
        <title>The genome of the haptophyte Pavlova lutheri (Diacronema luteri, Pavlovales) - a model for lipid biosynthesis in eukaryotic algae.</title>
        <authorList>
            <person name="Hulatt C.J."/>
            <person name="Posewitz M.C."/>
        </authorList>
    </citation>
    <scope>NUCLEOTIDE SEQUENCE</scope>
    <source>
        <strain evidence="6">NIVA-4/92</strain>
    </source>
</reference>
<dbReference type="PANTHER" id="PTHR22702">
    <property type="entry name" value="PROTEASE-ASSOCIATED DOMAIN-CONTAINING PROTEIN"/>
    <property type="match status" value="1"/>
</dbReference>
<keyword evidence="4" id="KW-0812">Transmembrane</keyword>
<name>A0A8J5XQ39_DIALT</name>
<dbReference type="Proteomes" id="UP000751190">
    <property type="component" value="Unassembled WGS sequence"/>
</dbReference>
<feature type="region of interest" description="Disordered" evidence="3">
    <location>
        <begin position="762"/>
        <end position="787"/>
    </location>
</feature>
<evidence type="ECO:0000259" key="5">
    <source>
        <dbReference type="Pfam" id="PF02225"/>
    </source>
</evidence>
<feature type="transmembrane region" description="Helical" evidence="4">
    <location>
        <begin position="648"/>
        <end position="672"/>
    </location>
</feature>
<dbReference type="PANTHER" id="PTHR22702:SF1">
    <property type="entry name" value="PROTEASE-ASSOCIATED DOMAIN-CONTAINING PROTEIN 1"/>
    <property type="match status" value="1"/>
</dbReference>
<evidence type="ECO:0000256" key="3">
    <source>
        <dbReference type="SAM" id="MobiDB-lite"/>
    </source>
</evidence>
<evidence type="ECO:0000313" key="7">
    <source>
        <dbReference type="Proteomes" id="UP000751190"/>
    </source>
</evidence>
<evidence type="ECO:0000256" key="1">
    <source>
        <dbReference type="ARBA" id="ARBA00022729"/>
    </source>
</evidence>
<proteinExistence type="predicted"/>
<evidence type="ECO:0000256" key="2">
    <source>
        <dbReference type="ARBA" id="ARBA00023180"/>
    </source>
</evidence>